<dbReference type="InterPro" id="IPR036595">
    <property type="entry name" value="A-macroglobulin_rcpt-bd_sf"/>
</dbReference>
<dbReference type="GO" id="GO:0005576">
    <property type="term" value="C:extracellular region"/>
    <property type="evidence" value="ECO:0007669"/>
    <property type="project" value="InterPro"/>
</dbReference>
<evidence type="ECO:0000313" key="2">
    <source>
        <dbReference type="EMBL" id="GFY43521.1"/>
    </source>
</evidence>
<reference evidence="2" key="1">
    <citation type="submission" date="2020-08" db="EMBL/GenBank/DDBJ databases">
        <title>Multicomponent nature underlies the extraordinary mechanical properties of spider dragline silk.</title>
        <authorList>
            <person name="Kono N."/>
            <person name="Nakamura H."/>
            <person name="Mori M."/>
            <person name="Yoshida Y."/>
            <person name="Ohtoshi R."/>
            <person name="Malay A.D."/>
            <person name="Moran D.A.P."/>
            <person name="Tomita M."/>
            <person name="Numata K."/>
            <person name="Arakawa K."/>
        </authorList>
    </citation>
    <scope>NUCLEOTIDE SEQUENCE</scope>
</reference>
<sequence>MLVYKDPVDIKVSITGGIQEAVQVNENNKLLVQRNMVTYVPSTLKIQASGPGCGLIQTSLRYNTKTPPEKQKFFLQVTGECSSADCKQRKLTTIVSYLPKGKIAGMSVVQIKMITGISPVRDSVKKLASDPNNIIIRADVEDNQVICYFWEISNNDMQFSFDVEQVVEVENPQPGTAKVFDYYAPENSASTSYTFGNSASP</sequence>
<dbReference type="Gene3D" id="2.60.40.690">
    <property type="entry name" value="Alpha-macroglobulin, receptor-binding domain"/>
    <property type="match status" value="1"/>
</dbReference>
<proteinExistence type="predicted"/>
<accession>A0A8X6X091</accession>
<evidence type="ECO:0000313" key="3">
    <source>
        <dbReference type="Proteomes" id="UP000886998"/>
    </source>
</evidence>
<dbReference type="OrthoDB" id="6427084at2759"/>
<dbReference type="Pfam" id="PF07677">
    <property type="entry name" value="A2M_recep"/>
    <property type="match status" value="1"/>
</dbReference>
<dbReference type="PANTHER" id="PTHR11412:SF171">
    <property type="entry name" value="PREGNANCY ZONE PROTEIN-LIKE PROTEIN"/>
    <property type="match status" value="1"/>
</dbReference>
<dbReference type="Proteomes" id="UP000886998">
    <property type="component" value="Unassembled WGS sequence"/>
</dbReference>
<organism evidence="2 3">
    <name type="scientific">Trichonephila inaurata madagascariensis</name>
    <dbReference type="NCBI Taxonomy" id="2747483"/>
    <lineage>
        <taxon>Eukaryota</taxon>
        <taxon>Metazoa</taxon>
        <taxon>Ecdysozoa</taxon>
        <taxon>Arthropoda</taxon>
        <taxon>Chelicerata</taxon>
        <taxon>Arachnida</taxon>
        <taxon>Araneae</taxon>
        <taxon>Araneomorphae</taxon>
        <taxon>Entelegynae</taxon>
        <taxon>Araneoidea</taxon>
        <taxon>Nephilidae</taxon>
        <taxon>Trichonephila</taxon>
        <taxon>Trichonephila inaurata</taxon>
    </lineage>
</organism>
<protein>
    <submittedName>
        <fullName evidence="2">Alpha-2-macroglobulin-like protein 1</fullName>
    </submittedName>
</protein>
<keyword evidence="3" id="KW-1185">Reference proteome</keyword>
<dbReference type="EMBL" id="BMAV01003745">
    <property type="protein sequence ID" value="GFY43521.1"/>
    <property type="molecule type" value="Genomic_DNA"/>
</dbReference>
<dbReference type="SUPFAM" id="SSF49410">
    <property type="entry name" value="Alpha-macroglobulin receptor domain"/>
    <property type="match status" value="1"/>
</dbReference>
<gene>
    <name evidence="2" type="primary">A2ML1</name>
    <name evidence="2" type="ORF">TNIN_427271</name>
</gene>
<dbReference type="Gene3D" id="2.60.120.1540">
    <property type="match status" value="1"/>
</dbReference>
<dbReference type="InterPro" id="IPR050473">
    <property type="entry name" value="A2M/Complement_sys"/>
</dbReference>
<evidence type="ECO:0000259" key="1">
    <source>
        <dbReference type="SMART" id="SM01361"/>
    </source>
</evidence>
<dbReference type="InterPro" id="IPR009048">
    <property type="entry name" value="A-macroglobulin_rcpt-bd"/>
</dbReference>
<dbReference type="PANTHER" id="PTHR11412">
    <property type="entry name" value="MACROGLOBULIN / COMPLEMENT"/>
    <property type="match status" value="1"/>
</dbReference>
<dbReference type="SMART" id="SM01361">
    <property type="entry name" value="A2M_recep"/>
    <property type="match status" value="1"/>
</dbReference>
<comment type="caution">
    <text evidence="2">The sequence shown here is derived from an EMBL/GenBank/DDBJ whole genome shotgun (WGS) entry which is preliminary data.</text>
</comment>
<feature type="domain" description="Alpha-macroglobulin receptor-binding" evidence="1">
    <location>
        <begin position="104"/>
        <end position="193"/>
    </location>
</feature>
<dbReference type="AlphaFoldDB" id="A0A8X6X091"/>
<name>A0A8X6X091_9ARAC</name>